<dbReference type="RefSeq" id="WP_156329662.1">
    <property type="nucleotide sequence ID" value="NZ_JAOSLA010000056.1"/>
</dbReference>
<comment type="caution">
    <text evidence="1">The sequence shown here is derived from an EMBL/GenBank/DDBJ whole genome shotgun (WGS) entry which is preliminary data.</text>
</comment>
<evidence type="ECO:0000313" key="1">
    <source>
        <dbReference type="EMBL" id="MCU7241044.1"/>
    </source>
</evidence>
<reference evidence="1" key="2">
    <citation type="submission" date="2022-09" db="EMBL/GenBank/DDBJ databases">
        <authorList>
            <person name="Cesa-Luna C."/>
            <person name="Girard L."/>
            <person name="Lood C."/>
            <person name="Hofte M."/>
            <person name="De Mot R."/>
        </authorList>
    </citation>
    <scope>NUCLEOTIDE SEQUENCE</scope>
    <source>
        <strain evidence="1">COR51</strain>
    </source>
</reference>
<gene>
    <name evidence="1" type="ORF">OC929_23625</name>
</gene>
<sequence length="260" mass="29328">MAARLNERYNYAPPDCGEDSKPAFLCSGVIFRATRYSPEYDSWNPSPNSVASGGVSFSYLRKDAKFKNMVPGQHNGFIFHPVLNTPFGKQTFNILCYFPIDADTDQREKPGCGEHKDYPSVSRSCELQNIDAALAWHIHYLATQMTRESQCGFNIRDDRNEAAGPAFKQAMLVHNISGAIQDHLFQTANEFRIATWPQNIPNELPIEAFFYVDSTGLGNARKDRDNFQNKTGTRMPLIKMTLPATLQQEARFEYIPGDNG</sequence>
<keyword evidence="2" id="KW-1185">Reference proteome</keyword>
<evidence type="ECO:0000313" key="2">
    <source>
        <dbReference type="Proteomes" id="UP001139994"/>
    </source>
</evidence>
<reference evidence="1" key="3">
    <citation type="journal article" date="2023" name="mSystems">
        <title>Charting the Lipopeptidome of Nonpathogenic Pseudomonas.</title>
        <authorList>
            <person name="Cesa-Luna C."/>
            <person name="Geudens N."/>
            <person name="Girard L."/>
            <person name="De Roo V."/>
            <person name="Maklad H.R."/>
            <person name="Martins J.C."/>
            <person name="Hofte M."/>
            <person name="De Mot R."/>
        </authorList>
    </citation>
    <scope>NUCLEOTIDE SEQUENCE</scope>
    <source>
        <strain evidence="1">COR51</strain>
    </source>
</reference>
<name>A0ABT2VH12_9PSED</name>
<proteinExistence type="predicted"/>
<accession>A0ABT2VH12</accession>
<dbReference type="Proteomes" id="UP001139994">
    <property type="component" value="Unassembled WGS sequence"/>
</dbReference>
<protein>
    <submittedName>
        <fullName evidence="1">Halovibrin HvnA</fullName>
    </submittedName>
</protein>
<reference evidence="1" key="1">
    <citation type="journal article" date="2022" name="Microbiol. Spectr.">
        <title>An Nuclear Magnetic Resonance Fingerprint Matching Approach for the Identification and Structural Re-Evaluation of Pseudomonas Lipopeptides.</title>
        <authorList>
            <person name="De Roo V."/>
            <person name="Verleysen Y."/>
            <person name="Kovacs B."/>
            <person name="De Vleeschouwer M."/>
            <person name="Muangkaew P."/>
            <person name="Girard L."/>
            <person name="Hofte M."/>
            <person name="De Mot R."/>
            <person name="Madder A."/>
            <person name="Geudens N."/>
            <person name="Martins J.C."/>
        </authorList>
    </citation>
    <scope>NUCLEOTIDE SEQUENCE</scope>
    <source>
        <strain evidence="1">COR51</strain>
    </source>
</reference>
<organism evidence="1 2">
    <name type="scientific">Pseudomonas peradeniyensis</name>
    <dbReference type="NCBI Taxonomy" id="2745488"/>
    <lineage>
        <taxon>Bacteria</taxon>
        <taxon>Pseudomonadati</taxon>
        <taxon>Pseudomonadota</taxon>
        <taxon>Gammaproteobacteria</taxon>
        <taxon>Pseudomonadales</taxon>
        <taxon>Pseudomonadaceae</taxon>
        <taxon>Pseudomonas</taxon>
    </lineage>
</organism>
<dbReference type="EMBL" id="JAOSLA010000056">
    <property type="protein sequence ID" value="MCU7241044.1"/>
    <property type="molecule type" value="Genomic_DNA"/>
</dbReference>